<dbReference type="AlphaFoldDB" id="A0ABC8ARF2"/>
<dbReference type="EMBL" id="CP017839">
    <property type="protein sequence ID" value="APA96795.1"/>
    <property type="molecule type" value="Genomic_DNA"/>
</dbReference>
<evidence type="ECO:0008006" key="4">
    <source>
        <dbReference type="Google" id="ProtNLM"/>
    </source>
</evidence>
<accession>A0ABC8ARF2</accession>
<proteinExistence type="predicted"/>
<evidence type="ECO:0000313" key="2">
    <source>
        <dbReference type="EMBL" id="APA96795.1"/>
    </source>
</evidence>
<evidence type="ECO:0000256" key="1">
    <source>
        <dbReference type="SAM" id="MobiDB-lite"/>
    </source>
</evidence>
<name>A0ABC8ARF2_9NOCA</name>
<organism evidence="2 3">
    <name type="scientific">Nocardia seriolae</name>
    <dbReference type="NCBI Taxonomy" id="37332"/>
    <lineage>
        <taxon>Bacteria</taxon>
        <taxon>Bacillati</taxon>
        <taxon>Actinomycetota</taxon>
        <taxon>Actinomycetes</taxon>
        <taxon>Mycobacteriales</taxon>
        <taxon>Nocardiaceae</taxon>
        <taxon>Nocardia</taxon>
    </lineage>
</organism>
<dbReference type="Proteomes" id="UP000180166">
    <property type="component" value="Chromosome"/>
</dbReference>
<evidence type="ECO:0000313" key="3">
    <source>
        <dbReference type="Proteomes" id="UP000180166"/>
    </source>
</evidence>
<dbReference type="KEGG" id="nsr:NS506_02734"/>
<protein>
    <recommendedName>
        <fullName evidence="4">Secreted protein</fullName>
    </recommendedName>
</protein>
<feature type="compositionally biased region" description="Polar residues" evidence="1">
    <location>
        <begin position="47"/>
        <end position="67"/>
    </location>
</feature>
<gene>
    <name evidence="2" type="ORF">NS506_02734</name>
</gene>
<feature type="region of interest" description="Disordered" evidence="1">
    <location>
        <begin position="41"/>
        <end position="121"/>
    </location>
</feature>
<reference evidence="2 3" key="1">
    <citation type="submission" date="2016-10" db="EMBL/GenBank/DDBJ databases">
        <title>Genome sequence of Nocardia seriolae strain EM150506, isolated from Anguila japonica.</title>
        <authorList>
            <person name="Han H.-J."/>
        </authorList>
    </citation>
    <scope>NUCLEOTIDE SEQUENCE [LARGE SCALE GENOMIC DNA]</scope>
    <source>
        <strain evidence="2 3">EM150506</strain>
    </source>
</reference>
<sequence>MRGPNWVEARVSATMVIEKTTPTTVMMAAAMAVSTCRAESGVPPITQLGTSNAPRYTARSSRYVPTNSATAASTSTVGTNHRFVRSASRRRSDSSRIPDTMQPSCPGGRSGDQPGRMPPGW</sequence>